<evidence type="ECO:0000313" key="7">
    <source>
        <dbReference type="Proteomes" id="UP000053789"/>
    </source>
</evidence>
<comment type="cofactor">
    <cofactor evidence="1">
        <name>FAD</name>
        <dbReference type="ChEBI" id="CHEBI:57692"/>
    </cofactor>
</comment>
<protein>
    <recommendedName>
        <fullName evidence="5">FAD-binding domain-containing protein</fullName>
    </recommendedName>
</protein>
<evidence type="ECO:0000256" key="3">
    <source>
        <dbReference type="ARBA" id="ARBA00022827"/>
    </source>
</evidence>
<evidence type="ECO:0000313" key="6">
    <source>
        <dbReference type="EMBL" id="KIW90515.1"/>
    </source>
</evidence>
<dbReference type="PRINTS" id="PR00420">
    <property type="entry name" value="RNGMNOXGNASE"/>
</dbReference>
<keyword evidence="3" id="KW-0274">FAD</keyword>
<keyword evidence="4" id="KW-0560">Oxidoreductase</keyword>
<dbReference type="PROSITE" id="PS51257">
    <property type="entry name" value="PROKAR_LIPOPROTEIN"/>
    <property type="match status" value="1"/>
</dbReference>
<dbReference type="InterPro" id="IPR036188">
    <property type="entry name" value="FAD/NAD-bd_sf"/>
</dbReference>
<evidence type="ECO:0000256" key="1">
    <source>
        <dbReference type="ARBA" id="ARBA00001974"/>
    </source>
</evidence>
<keyword evidence="7" id="KW-1185">Reference proteome</keyword>
<dbReference type="PANTHER" id="PTHR43004">
    <property type="entry name" value="TRK SYSTEM POTASSIUM UPTAKE PROTEIN"/>
    <property type="match status" value="1"/>
</dbReference>
<dbReference type="GO" id="GO:0071949">
    <property type="term" value="F:FAD binding"/>
    <property type="evidence" value="ECO:0007669"/>
    <property type="project" value="InterPro"/>
</dbReference>
<dbReference type="HOGENOM" id="CLU_009665_2_1_1"/>
<dbReference type="InterPro" id="IPR050641">
    <property type="entry name" value="RIFMO-like"/>
</dbReference>
<dbReference type="RefSeq" id="XP_016617184.1">
    <property type="nucleotide sequence ID" value="XM_016766886.1"/>
</dbReference>
<dbReference type="EMBL" id="KN846993">
    <property type="protein sequence ID" value="KIW90515.1"/>
    <property type="molecule type" value="Genomic_DNA"/>
</dbReference>
<feature type="domain" description="FAD-binding" evidence="5">
    <location>
        <begin position="19"/>
        <end position="384"/>
    </location>
</feature>
<dbReference type="Proteomes" id="UP000053789">
    <property type="component" value="Unassembled WGS sequence"/>
</dbReference>
<proteinExistence type="predicted"/>
<name>A0A0D2HIG6_CLAB1</name>
<organism evidence="6 7">
    <name type="scientific">Cladophialophora bantiana (strain ATCC 10958 / CBS 173.52 / CDC B-1940 / NIH 8579)</name>
    <name type="common">Xylohypha bantiana</name>
    <dbReference type="NCBI Taxonomy" id="1442370"/>
    <lineage>
        <taxon>Eukaryota</taxon>
        <taxon>Fungi</taxon>
        <taxon>Dikarya</taxon>
        <taxon>Ascomycota</taxon>
        <taxon>Pezizomycotina</taxon>
        <taxon>Eurotiomycetes</taxon>
        <taxon>Chaetothyriomycetidae</taxon>
        <taxon>Chaetothyriales</taxon>
        <taxon>Herpotrichiellaceae</taxon>
        <taxon>Cladophialophora</taxon>
    </lineage>
</organism>
<dbReference type="Gene3D" id="3.50.50.60">
    <property type="entry name" value="FAD/NAD(P)-binding domain"/>
    <property type="match status" value="1"/>
</dbReference>
<dbReference type="Gene3D" id="3.30.9.10">
    <property type="entry name" value="D-Amino Acid Oxidase, subunit A, domain 2"/>
    <property type="match status" value="1"/>
</dbReference>
<dbReference type="GeneID" id="27702090"/>
<evidence type="ECO:0000256" key="2">
    <source>
        <dbReference type="ARBA" id="ARBA00022630"/>
    </source>
</evidence>
<gene>
    <name evidence="6" type="ORF">Z519_09162</name>
</gene>
<sequence length="443" mass="49626">MATKDTLRSDATSANDNHATVLIIGAGVVGCLTAIKLAQAGIDVQIVERLLETSEAPRACGYFGAVQRFLDELGLYKLIRDQGFMTRGLCWRGLPKDNDSKDGKRFGDVVAVQPLCAADDTSFPVGSGLLNLTQGQLNKLFLQQALQTGRVRVNFGEEFISILENSEEKGVTVLARDVDTRVERQYRGKYCIGADGSHSNLRKALGLPFPGHQWPERLLATNVRVPNLEDPVWHTYYYMAEKYWGVATPLEEPVLGKKTLWRYAIAIPPEETKADDELLSDEYILGIYESRLPGPRPLQAQIEARVLYRIHQRLAPTLRKGNCLLAGDAAHVCNPIGALGLNSGMLDADALAEALMMVLREGRSDKVLDVYSDERRKVFQFFVDPTSSQNKMRVHSHPPEKAAQDDWYFRILANNPTNEQMQDLMKPYFETWRTNMRKAVGEL</sequence>
<evidence type="ECO:0000259" key="5">
    <source>
        <dbReference type="Pfam" id="PF01494"/>
    </source>
</evidence>
<dbReference type="OrthoDB" id="10016252at2759"/>
<dbReference type="SUPFAM" id="SSF51905">
    <property type="entry name" value="FAD/NAD(P)-binding domain"/>
    <property type="match status" value="1"/>
</dbReference>
<evidence type="ECO:0000256" key="4">
    <source>
        <dbReference type="ARBA" id="ARBA00023002"/>
    </source>
</evidence>
<reference evidence="6" key="1">
    <citation type="submission" date="2015-01" db="EMBL/GenBank/DDBJ databases">
        <title>The Genome Sequence of Cladophialophora bantiana CBS 173.52.</title>
        <authorList>
            <consortium name="The Broad Institute Genomics Platform"/>
            <person name="Cuomo C."/>
            <person name="de Hoog S."/>
            <person name="Gorbushina A."/>
            <person name="Stielow B."/>
            <person name="Teixiera M."/>
            <person name="Abouelleil A."/>
            <person name="Chapman S.B."/>
            <person name="Priest M."/>
            <person name="Young S.K."/>
            <person name="Wortman J."/>
            <person name="Nusbaum C."/>
            <person name="Birren B."/>
        </authorList>
    </citation>
    <scope>NUCLEOTIDE SEQUENCE [LARGE SCALE GENOMIC DNA]</scope>
    <source>
        <strain evidence="6">CBS 173.52</strain>
    </source>
</reference>
<dbReference type="PANTHER" id="PTHR43004:SF19">
    <property type="entry name" value="BINDING MONOOXYGENASE, PUTATIVE (JCVI)-RELATED"/>
    <property type="match status" value="1"/>
</dbReference>
<dbReference type="AlphaFoldDB" id="A0A0D2HIG6"/>
<keyword evidence="2" id="KW-0285">Flavoprotein</keyword>
<dbReference type="InterPro" id="IPR002938">
    <property type="entry name" value="FAD-bd"/>
</dbReference>
<accession>A0A0D2HIG6</accession>
<dbReference type="Pfam" id="PF01494">
    <property type="entry name" value="FAD_binding_3"/>
    <property type="match status" value="1"/>
</dbReference>
<dbReference type="GO" id="GO:0016709">
    <property type="term" value="F:oxidoreductase activity, acting on paired donors, with incorporation or reduction of molecular oxygen, NAD(P)H as one donor, and incorporation of one atom of oxygen"/>
    <property type="evidence" value="ECO:0007669"/>
    <property type="project" value="UniProtKB-ARBA"/>
</dbReference>